<dbReference type="EMBL" id="PFNN01000022">
    <property type="protein sequence ID" value="PIZ45901.1"/>
    <property type="molecule type" value="Genomic_DNA"/>
</dbReference>
<feature type="non-terminal residue" evidence="2">
    <location>
        <position position="1"/>
    </location>
</feature>
<comment type="caution">
    <text evidence="2">The sequence shown here is derived from an EMBL/GenBank/DDBJ whole genome shotgun (WGS) entry which is preliminary data.</text>
</comment>
<evidence type="ECO:0008006" key="4">
    <source>
        <dbReference type="Google" id="ProtNLM"/>
    </source>
</evidence>
<keyword evidence="1" id="KW-0812">Transmembrane</keyword>
<evidence type="ECO:0000313" key="3">
    <source>
        <dbReference type="Proteomes" id="UP000231727"/>
    </source>
</evidence>
<organism evidence="2 3">
    <name type="scientific">Candidatus Woesebacteria bacterium CG_4_10_14_0_2_um_filter_44_9</name>
    <dbReference type="NCBI Taxonomy" id="1975055"/>
    <lineage>
        <taxon>Bacteria</taxon>
        <taxon>Candidatus Woeseibacteriota</taxon>
    </lineage>
</organism>
<feature type="transmembrane region" description="Helical" evidence="1">
    <location>
        <begin position="135"/>
        <end position="156"/>
    </location>
</feature>
<name>A0A2M7THU9_9BACT</name>
<reference evidence="3" key="1">
    <citation type="submission" date="2017-09" db="EMBL/GenBank/DDBJ databases">
        <title>Depth-based differentiation of microbial function through sediment-hosted aquifers and enrichment of novel symbionts in the deep terrestrial subsurface.</title>
        <authorList>
            <person name="Probst A.J."/>
            <person name="Ladd B."/>
            <person name="Jarett J.K."/>
            <person name="Geller-Mcgrath D.E."/>
            <person name="Sieber C.M.K."/>
            <person name="Emerson J.B."/>
            <person name="Anantharaman K."/>
            <person name="Thomas B.C."/>
            <person name="Malmstrom R."/>
            <person name="Stieglmeier M."/>
            <person name="Klingl A."/>
            <person name="Woyke T."/>
            <person name="Ryan C.M."/>
            <person name="Banfield J.F."/>
        </authorList>
    </citation>
    <scope>NUCLEOTIDE SEQUENCE [LARGE SCALE GENOMIC DNA]</scope>
</reference>
<dbReference type="AlphaFoldDB" id="A0A2M7THU9"/>
<evidence type="ECO:0000256" key="1">
    <source>
        <dbReference type="SAM" id="Phobius"/>
    </source>
</evidence>
<keyword evidence="1" id="KW-0472">Membrane</keyword>
<keyword evidence="1" id="KW-1133">Transmembrane helix</keyword>
<accession>A0A2M7THU9</accession>
<evidence type="ECO:0000313" key="2">
    <source>
        <dbReference type="EMBL" id="PIZ45901.1"/>
    </source>
</evidence>
<gene>
    <name evidence="2" type="ORF">COY30_01160</name>
</gene>
<dbReference type="Proteomes" id="UP000231727">
    <property type="component" value="Unassembled WGS sequence"/>
</dbReference>
<sequence length="291" mass="33807">LNFIRPELLGEARLKQNSLGTPAVVWSRYWEYFGPKFLFASGDENPRHSIQTVGTFYWLDLPFLLIGFFGIVQRLFVRKDKQMLFLIAWMFLAPLPAAATNLTPHAPRAMFMLGSLTLVSAYGAYLLVKAFSNKYYQVLVSTLLVIASGLFLSKYLKDYFGKYDERYAIEWIYGMKDIVTTSEKREFNKVYMTDSMMQPYIFYLFYLKTPLPDFLATVKYNQTKSAPSNLVSSFGKYRFVWEQYHSVPDNGVLYAIRPSVYDGLFYKNSFNVVKLIKYPDRSDAFYLITAN</sequence>
<proteinExistence type="predicted"/>
<protein>
    <recommendedName>
        <fullName evidence="4">Glycosyltransferase RgtA/B/C/D-like domain-containing protein</fullName>
    </recommendedName>
</protein>
<feature type="transmembrane region" description="Helical" evidence="1">
    <location>
        <begin position="56"/>
        <end position="77"/>
    </location>
</feature>
<feature type="transmembrane region" description="Helical" evidence="1">
    <location>
        <begin position="84"/>
        <end position="103"/>
    </location>
</feature>
<feature type="transmembrane region" description="Helical" evidence="1">
    <location>
        <begin position="109"/>
        <end position="128"/>
    </location>
</feature>